<dbReference type="GO" id="GO:0015074">
    <property type="term" value="P:DNA integration"/>
    <property type="evidence" value="ECO:0007669"/>
    <property type="project" value="InterPro"/>
</dbReference>
<dbReference type="InterPro" id="IPR002104">
    <property type="entry name" value="Integrase_catalytic"/>
</dbReference>
<evidence type="ECO:0000256" key="1">
    <source>
        <dbReference type="ARBA" id="ARBA00023172"/>
    </source>
</evidence>
<dbReference type="Pfam" id="PF00589">
    <property type="entry name" value="Phage_integrase"/>
    <property type="match status" value="1"/>
</dbReference>
<dbReference type="PROSITE" id="PS51898">
    <property type="entry name" value="TYR_RECOMBINASE"/>
    <property type="match status" value="1"/>
</dbReference>
<dbReference type="EMBL" id="VDFW01000008">
    <property type="protein sequence ID" value="TNC26397.1"/>
    <property type="molecule type" value="Genomic_DNA"/>
</dbReference>
<dbReference type="OrthoDB" id="8421690at2"/>
<dbReference type="InterPro" id="IPR013762">
    <property type="entry name" value="Integrase-like_cat_sf"/>
</dbReference>
<keyword evidence="1" id="KW-0233">DNA recombination</keyword>
<gene>
    <name evidence="4" type="ORF">FG385_11595</name>
</gene>
<dbReference type="CDD" id="cd00397">
    <property type="entry name" value="DNA_BRE_C"/>
    <property type="match status" value="1"/>
</dbReference>
<dbReference type="RefSeq" id="WP_139096686.1">
    <property type="nucleotide sequence ID" value="NZ_VDFW01000008.1"/>
</dbReference>
<dbReference type="SUPFAM" id="SSF56349">
    <property type="entry name" value="DNA breaking-rejoining enzymes"/>
    <property type="match status" value="1"/>
</dbReference>
<dbReference type="Proteomes" id="UP000305546">
    <property type="component" value="Unassembled WGS sequence"/>
</dbReference>
<organism evidence="4 5">
    <name type="scientific">Amycolatopsis alkalitolerans</name>
    <dbReference type="NCBI Taxonomy" id="2547244"/>
    <lineage>
        <taxon>Bacteria</taxon>
        <taxon>Bacillati</taxon>
        <taxon>Actinomycetota</taxon>
        <taxon>Actinomycetes</taxon>
        <taxon>Pseudonocardiales</taxon>
        <taxon>Pseudonocardiaceae</taxon>
        <taxon>Amycolatopsis</taxon>
    </lineage>
</organism>
<dbReference type="GO" id="GO:0003677">
    <property type="term" value="F:DNA binding"/>
    <property type="evidence" value="ECO:0007669"/>
    <property type="project" value="InterPro"/>
</dbReference>
<feature type="region of interest" description="Disordered" evidence="2">
    <location>
        <begin position="520"/>
        <end position="551"/>
    </location>
</feature>
<protein>
    <submittedName>
        <fullName evidence="4">Site-specific integrase</fullName>
    </submittedName>
</protein>
<evidence type="ECO:0000313" key="5">
    <source>
        <dbReference type="Proteomes" id="UP000305546"/>
    </source>
</evidence>
<comment type="caution">
    <text evidence="4">The sequence shown here is derived from an EMBL/GenBank/DDBJ whole genome shotgun (WGS) entry which is preliminary data.</text>
</comment>
<keyword evidence="5" id="KW-1185">Reference proteome</keyword>
<name>A0A5C4M6H6_9PSEU</name>
<dbReference type="Gene3D" id="1.10.443.10">
    <property type="entry name" value="Intergrase catalytic core"/>
    <property type="match status" value="1"/>
</dbReference>
<evidence type="ECO:0000256" key="2">
    <source>
        <dbReference type="SAM" id="MobiDB-lite"/>
    </source>
</evidence>
<sequence>MNATVTALAQVRARVARDAHDAAVDRLATLQSLLRQGFLTEAGWDPDTETLTPPRTHPLLGADRGEQRVVLAGLTELLQTELLFAVQARTDAGAKAGPSLLRGLVRHLRAHDVTSLTEAPEPPANLGTLLRTMARAVRRALATPETERHNDVWDLAVFGLRGTIDFTGISQSWLRHTAKRWAEHDLPRHRSLHASRARAMMTAVSSFSECLRLAREDQGEVPAALSRGDIQLWLDRLAYQERSTTLTAELRMTRTQCLGRFLTEIRLLGFTAPGGPADGLSAEVILIRGDVPTRQRRESRGRDLPGWVLATIIDQLPVLEQQSGIGTRHLIELMIDTGRRPDELRRLPYHCLDRASTGEPVLVYTDFKNNRPHRRLPISEDTAQVILDQQTHVRQQFPNTPLGQLALFPRLGTNRAGTRPLPSSVLVRWHRKFVQTIAHLLTREVTGRDGTPRTEMFDPAWIVLYSYRHTFAQRHADAGTAPDVLRELMSHRTFDVTQHYYRVTEKRMRNAVDRLQAPLADDDAPPGNAAEPMGTCPAPSPSGTDRARLSEMSSHLQQLLADWEQRFATSLDDPSVTPPSDTQIARLRNLIRQINDILP</sequence>
<reference evidence="4 5" key="1">
    <citation type="submission" date="2019-06" db="EMBL/GenBank/DDBJ databases">
        <title>Amycolatopsis alkalitolerans sp. nov., isolated from Gastrodia elata Blume.</title>
        <authorList>
            <person name="Narsing Rao M.P."/>
            <person name="Li W.J."/>
        </authorList>
    </citation>
    <scope>NUCLEOTIDE SEQUENCE [LARGE SCALE GENOMIC DNA]</scope>
    <source>
        <strain evidence="4 5">SYSUP0005</strain>
    </source>
</reference>
<evidence type="ECO:0000259" key="3">
    <source>
        <dbReference type="PROSITE" id="PS51898"/>
    </source>
</evidence>
<proteinExistence type="predicted"/>
<dbReference type="InterPro" id="IPR011010">
    <property type="entry name" value="DNA_brk_join_enz"/>
</dbReference>
<dbReference type="AlphaFoldDB" id="A0A5C4M6H6"/>
<dbReference type="GO" id="GO:0006310">
    <property type="term" value="P:DNA recombination"/>
    <property type="evidence" value="ECO:0007669"/>
    <property type="project" value="UniProtKB-KW"/>
</dbReference>
<evidence type="ECO:0000313" key="4">
    <source>
        <dbReference type="EMBL" id="TNC26397.1"/>
    </source>
</evidence>
<feature type="domain" description="Tyr recombinase" evidence="3">
    <location>
        <begin position="303"/>
        <end position="513"/>
    </location>
</feature>
<accession>A0A5C4M6H6</accession>